<evidence type="ECO:0000256" key="2">
    <source>
        <dbReference type="SAM" id="SignalP"/>
    </source>
</evidence>
<dbReference type="Proteomes" id="UP000256345">
    <property type="component" value="Unassembled WGS sequence"/>
</dbReference>
<dbReference type="PROSITE" id="PS51257">
    <property type="entry name" value="PROKAR_LIPOPROTEIN"/>
    <property type="match status" value="1"/>
</dbReference>
<evidence type="ECO:0000256" key="1">
    <source>
        <dbReference type="SAM" id="MobiDB-lite"/>
    </source>
</evidence>
<gene>
    <name evidence="3" type="ORF">ATI61_112127</name>
</gene>
<evidence type="ECO:0008006" key="5">
    <source>
        <dbReference type="Google" id="ProtNLM"/>
    </source>
</evidence>
<organism evidence="3 4">
    <name type="scientific">Archangium gephyra</name>
    <dbReference type="NCBI Taxonomy" id="48"/>
    <lineage>
        <taxon>Bacteria</taxon>
        <taxon>Pseudomonadati</taxon>
        <taxon>Myxococcota</taxon>
        <taxon>Myxococcia</taxon>
        <taxon>Myxococcales</taxon>
        <taxon>Cystobacterineae</taxon>
        <taxon>Archangiaceae</taxon>
        <taxon>Archangium</taxon>
    </lineage>
</organism>
<proteinExistence type="predicted"/>
<reference evidence="3 4" key="1">
    <citation type="submission" date="2018-08" db="EMBL/GenBank/DDBJ databases">
        <title>Genomic Encyclopedia of Archaeal and Bacterial Type Strains, Phase II (KMG-II): from individual species to whole genera.</title>
        <authorList>
            <person name="Goeker M."/>
        </authorList>
    </citation>
    <scope>NUCLEOTIDE SEQUENCE [LARGE SCALE GENOMIC DNA]</scope>
    <source>
        <strain evidence="3 4">DSM 2261</strain>
    </source>
</reference>
<feature type="signal peptide" evidence="2">
    <location>
        <begin position="1"/>
        <end position="19"/>
    </location>
</feature>
<keyword evidence="2" id="KW-0732">Signal</keyword>
<evidence type="ECO:0000313" key="4">
    <source>
        <dbReference type="Proteomes" id="UP000256345"/>
    </source>
</evidence>
<feature type="region of interest" description="Disordered" evidence="1">
    <location>
        <begin position="70"/>
        <end position="91"/>
    </location>
</feature>
<name>A0ABX9JS32_9BACT</name>
<feature type="chain" id="PRO_5046602691" description="Lipoprotein" evidence="2">
    <location>
        <begin position="20"/>
        <end position="365"/>
    </location>
</feature>
<keyword evidence="4" id="KW-1185">Reference proteome</keyword>
<comment type="caution">
    <text evidence="3">The sequence shown here is derived from an EMBL/GenBank/DDBJ whole genome shotgun (WGS) entry which is preliminary data.</text>
</comment>
<sequence length="365" mass="38532">MSRGWAVLLCMFLMGCSGAAQSVRHAMGQQERCVHVPRRYVTSGTLNAVFHAARAGVEVVPVAATLGAASPAAPLTPPSSPPLEGLSGEGLGDGTPRGVLRLVPEGGTVAGEVGAGGAAGELVVTGGAVVAAAGSVLLLCFTVEAAVDGSETPIDIADEFYGTHFGDVSGWVQGRYPSHAPNGAGAGGSSAQTGPTYAPLASPGVSPESEPGEDTRKRRGRIYVTYRKLNKNTHRYYLGRTSMVVDLSRSLREQAALAVIFRDMNHHVDENNEPRDALFKEAEVDEFDVGAAIDYGERYGDAAYGRIRGREQQLIDSHGGAQSDTGKPYRTENVVRGVAKGNPWGKRFHEAATERWGQLHPYTGY</sequence>
<evidence type="ECO:0000313" key="3">
    <source>
        <dbReference type="EMBL" id="REG26032.1"/>
    </source>
</evidence>
<protein>
    <recommendedName>
        <fullName evidence="5">Lipoprotein</fullName>
    </recommendedName>
</protein>
<accession>A0ABX9JS32</accession>
<dbReference type="EMBL" id="QUMU01000012">
    <property type="protein sequence ID" value="REG26032.1"/>
    <property type="molecule type" value="Genomic_DNA"/>
</dbReference>
<feature type="region of interest" description="Disordered" evidence="1">
    <location>
        <begin position="179"/>
        <end position="219"/>
    </location>
</feature>